<keyword evidence="7 20" id="KW-0812">Transmembrane</keyword>
<dbReference type="Pfam" id="PF01627">
    <property type="entry name" value="Hpt"/>
    <property type="match status" value="1"/>
</dbReference>
<dbReference type="STRING" id="888061.AXF15_11270"/>
<dbReference type="Pfam" id="PF13426">
    <property type="entry name" value="PAS_9"/>
    <property type="match status" value="1"/>
</dbReference>
<dbReference type="EMBL" id="CP014230">
    <property type="protein sequence ID" value="AMD93621.1"/>
    <property type="molecule type" value="Genomic_DNA"/>
</dbReference>
<dbReference type="KEGG" id="doa:AXF15_11270"/>
<comment type="catalytic activity">
    <reaction evidence="1">
        <text>ATP + protein L-histidine = ADP + protein N-phospho-L-histidine.</text>
        <dbReference type="EC" id="2.7.13.3"/>
    </reaction>
</comment>
<dbReference type="CDD" id="cd16922">
    <property type="entry name" value="HATPase_EvgS-ArcB-TorS-like"/>
    <property type="match status" value="1"/>
</dbReference>
<dbReference type="GO" id="GO:0000155">
    <property type="term" value="F:phosphorelay sensor kinase activity"/>
    <property type="evidence" value="ECO:0007669"/>
    <property type="project" value="InterPro"/>
</dbReference>
<dbReference type="Pfam" id="PF00512">
    <property type="entry name" value="HisKA"/>
    <property type="match status" value="1"/>
</dbReference>
<evidence type="ECO:0000313" key="27">
    <source>
        <dbReference type="Proteomes" id="UP000063964"/>
    </source>
</evidence>
<dbReference type="SMART" id="SM00304">
    <property type="entry name" value="HAMP"/>
    <property type="match status" value="1"/>
</dbReference>
<dbReference type="RefSeq" id="WP_066607504.1">
    <property type="nucleotide sequence ID" value="NZ_CP014230.1"/>
</dbReference>
<evidence type="ECO:0000256" key="13">
    <source>
        <dbReference type="ARBA" id="ARBA00023136"/>
    </source>
</evidence>
<evidence type="ECO:0000256" key="4">
    <source>
        <dbReference type="ARBA" id="ARBA00022475"/>
    </source>
</evidence>
<dbReference type="InterPro" id="IPR005467">
    <property type="entry name" value="His_kinase_dom"/>
</dbReference>
<keyword evidence="27" id="KW-1185">Reference proteome</keyword>
<evidence type="ECO:0000256" key="19">
    <source>
        <dbReference type="SAM" id="MobiDB-lite"/>
    </source>
</evidence>
<dbReference type="Pfam" id="PF00072">
    <property type="entry name" value="Response_reg"/>
    <property type="match status" value="1"/>
</dbReference>
<dbReference type="PANTHER" id="PTHR45339">
    <property type="entry name" value="HYBRID SIGNAL TRANSDUCTION HISTIDINE KINASE J"/>
    <property type="match status" value="1"/>
</dbReference>
<reference evidence="27" key="1">
    <citation type="submission" date="2016-02" db="EMBL/GenBank/DDBJ databases">
        <authorList>
            <person name="Holder M.E."/>
            <person name="Ajami N.J."/>
            <person name="Petrosino J.F."/>
        </authorList>
    </citation>
    <scope>NUCLEOTIDE SEQUENCE [LARGE SCALE GENOMIC DNA]</scope>
    <source>
        <strain evidence="27">DSM 12838</strain>
    </source>
</reference>
<dbReference type="Gene3D" id="3.30.450.20">
    <property type="entry name" value="PAS domain"/>
    <property type="match status" value="1"/>
</dbReference>
<dbReference type="InterPro" id="IPR036097">
    <property type="entry name" value="HisK_dim/P_sf"/>
</dbReference>
<evidence type="ECO:0000256" key="12">
    <source>
        <dbReference type="ARBA" id="ARBA00023012"/>
    </source>
</evidence>
<dbReference type="InterPro" id="IPR036890">
    <property type="entry name" value="HATPase_C_sf"/>
</dbReference>
<keyword evidence="12" id="KW-0902">Two-component regulatory system</keyword>
<evidence type="ECO:0000256" key="5">
    <source>
        <dbReference type="ARBA" id="ARBA00022553"/>
    </source>
</evidence>
<dbReference type="CDD" id="cd00130">
    <property type="entry name" value="PAS"/>
    <property type="match status" value="1"/>
</dbReference>
<keyword evidence="13 20" id="KW-0472">Membrane</keyword>
<dbReference type="Pfam" id="PF02518">
    <property type="entry name" value="HATPase_c"/>
    <property type="match status" value="1"/>
</dbReference>
<keyword evidence="9" id="KW-0418">Kinase</keyword>
<gene>
    <name evidence="26" type="ORF">AXF15_11270</name>
</gene>
<dbReference type="PROSITE" id="PS50109">
    <property type="entry name" value="HIS_KIN"/>
    <property type="match status" value="1"/>
</dbReference>
<evidence type="ECO:0000256" key="6">
    <source>
        <dbReference type="ARBA" id="ARBA00022679"/>
    </source>
</evidence>
<dbReference type="AlphaFoldDB" id="A0A109W6E8"/>
<dbReference type="SUPFAM" id="SSF158472">
    <property type="entry name" value="HAMP domain-like"/>
    <property type="match status" value="1"/>
</dbReference>
<feature type="domain" description="HPt" evidence="25">
    <location>
        <begin position="932"/>
        <end position="1041"/>
    </location>
</feature>
<evidence type="ECO:0000256" key="7">
    <source>
        <dbReference type="ARBA" id="ARBA00022692"/>
    </source>
</evidence>
<comment type="subunit">
    <text evidence="14">At low DSF concentrations, interacts with RpfF.</text>
</comment>
<dbReference type="CDD" id="cd17546">
    <property type="entry name" value="REC_hyHK_CKI1_RcsC-like"/>
    <property type="match status" value="1"/>
</dbReference>
<sequence>MERKRAFYDLLQFKIHLGVQLILVLCFFALGYFIYVTQLNFLMDEIRSQGTQQVGMVAESSAVPMQRGSYYFLEELAAKVEYSPLVAYCQILDAQGNPLLQKEVRDGQTRSDIAAAYSSDDVMIMEKDIVAGDTILGKVKLGMFINKAREEVKYSTIRLVAAFAVVLGVITVFLYVFLNRQLILPVINLSMLTQTLSKGEFVTTTLDRRRDELGVLAQGFNDMSRNLRDAYRTLERKVEARTEDLNSAYNELQAIFDNSLIGIAVLSGDYRIIRANTRFASIFGHQTGEMSNLTLGDLCASAQDADAVIEKFSGQMSEQGIVQAEFPFRKKSGAAFWSQVSAKTVDPADLSKGIILILEDISDRRKASQMLRQHAEDLRVAKDEADKATRSKSEFLARMSHEIRTPMNAILGMAEMLQESDLTEEQAEYVKTFSSAGELLLGIINDILDFSKIEVGQIKLESIPFSLRDLVDDVSKLFAYRAEEKDLKLVRFVSSDLAQRYIGDPTRIRQIIINLLGNAIKFTSQGGVTLDVKPSTMEDGSSCCLFSVKDTGIGIPQSKLVSIFESFAQADSSTTREFGGTGLGLAISKKLVELMGGRIWVESEINEGTTFFFALPLTEDTAVKAAEEGFLQDVVRRVLPEDTRLLIVEDNPADPASISSLVRDWNPIFTTRKTPGQAVDALLDRRGKNFHAVIIDSVVDGETSLEIAHLLIGQGMDLPHLVLVVESEGEIAQVLPGISELTSLSYVVKADRDAHLLERVQEAVKAVQQSLEAEAQKQIKKVLLVDDVEANRRVVELFLKKMNVSLVHAENGKEAVEKFTEEPFDLVLMDMEMPVMDGLEATRRIRMWEQEKREYKTPIIALTAHAFQEHRQKTIDAGCTEFLAKPIKKQDLIDVVNQFSGKHAPLTEISATAQPISLEPSSLSDVDSPVRIDPELEELRPLFLRTVYDFQSQIADAITGNDFQTLQRCGHSLKGLGSTYAVDEISQTGKVIESAAKGRQTAVIVEAAKHLAIFMTTGQTPKIQTEENAELSSIDEVAPLYSPTGRFVVHAAPDMSELIPFLLDAMQKDLVSMRKALADKDFATLHRSGHSHKGFGASYGFDYISFLGSHIQVAADRQNVEELGKLLNILEDYLKRVDIIYDGDTEDGGEETAARLEHPEGDSPAVEPEETEQSFTVAVDKELYELIPLFLETMQKNISEMREALISKQYEIVCRHGHSQRGLGSTYGFDYLGSLGSKIESAGVQKDSNAISALLDEMDEYLNKVHIVQKEG</sequence>
<evidence type="ECO:0000313" key="26">
    <source>
        <dbReference type="EMBL" id="AMD93621.1"/>
    </source>
</evidence>
<dbReference type="SUPFAM" id="SSF55785">
    <property type="entry name" value="PYP-like sensor domain (PAS domain)"/>
    <property type="match status" value="1"/>
</dbReference>
<accession>A0A109W6E8</accession>
<dbReference type="InterPro" id="IPR000014">
    <property type="entry name" value="PAS"/>
</dbReference>
<dbReference type="InterPro" id="IPR004358">
    <property type="entry name" value="Sig_transdc_His_kin-like_C"/>
</dbReference>
<dbReference type="PRINTS" id="PR00344">
    <property type="entry name" value="BCTRLSENSOR"/>
</dbReference>
<dbReference type="Gene3D" id="1.20.120.160">
    <property type="entry name" value="HPT domain"/>
    <property type="match status" value="3"/>
</dbReference>
<dbReference type="Gene3D" id="3.30.565.10">
    <property type="entry name" value="Histidine kinase-like ATPase, C-terminal domain"/>
    <property type="match status" value="1"/>
</dbReference>
<dbReference type="FunFam" id="3.30.565.10:FF:000010">
    <property type="entry name" value="Sensor histidine kinase RcsC"/>
    <property type="match status" value="1"/>
</dbReference>
<dbReference type="PROSITE" id="PS50894">
    <property type="entry name" value="HPT"/>
    <property type="match status" value="3"/>
</dbReference>
<dbReference type="InterPro" id="IPR001789">
    <property type="entry name" value="Sig_transdc_resp-reg_receiver"/>
</dbReference>
<feature type="domain" description="HPt" evidence="25">
    <location>
        <begin position="1051"/>
        <end position="1144"/>
    </location>
</feature>
<evidence type="ECO:0000256" key="14">
    <source>
        <dbReference type="ARBA" id="ARBA00064003"/>
    </source>
</evidence>
<evidence type="ECO:0000256" key="2">
    <source>
        <dbReference type="ARBA" id="ARBA00004651"/>
    </source>
</evidence>
<dbReference type="PANTHER" id="PTHR45339:SF1">
    <property type="entry name" value="HYBRID SIGNAL TRANSDUCTION HISTIDINE KINASE J"/>
    <property type="match status" value="1"/>
</dbReference>
<dbReference type="CDD" id="cd06225">
    <property type="entry name" value="HAMP"/>
    <property type="match status" value="1"/>
</dbReference>
<evidence type="ECO:0000256" key="9">
    <source>
        <dbReference type="ARBA" id="ARBA00022777"/>
    </source>
</evidence>
<dbReference type="SMART" id="SM00448">
    <property type="entry name" value="REC"/>
    <property type="match status" value="2"/>
</dbReference>
<dbReference type="SUPFAM" id="SSF52172">
    <property type="entry name" value="CheY-like"/>
    <property type="match status" value="2"/>
</dbReference>
<evidence type="ECO:0000256" key="18">
    <source>
        <dbReference type="SAM" id="Coils"/>
    </source>
</evidence>
<keyword evidence="18" id="KW-0175">Coiled coil</keyword>
<keyword evidence="11 20" id="KW-1133">Transmembrane helix</keyword>
<dbReference type="EC" id="2.7.13.3" evidence="3"/>
<evidence type="ECO:0000256" key="8">
    <source>
        <dbReference type="ARBA" id="ARBA00022741"/>
    </source>
</evidence>
<dbReference type="SUPFAM" id="SSF47226">
    <property type="entry name" value="Histidine-containing phosphotransfer domain, HPT domain"/>
    <property type="match status" value="3"/>
</dbReference>
<comment type="subcellular location">
    <subcellularLocation>
        <location evidence="2">Cell membrane</location>
        <topology evidence="2">Multi-pass membrane protein</topology>
    </subcellularLocation>
</comment>
<dbReference type="InterPro" id="IPR003661">
    <property type="entry name" value="HisK_dim/P_dom"/>
</dbReference>
<dbReference type="NCBIfam" id="TIGR00229">
    <property type="entry name" value="sensory_box"/>
    <property type="match status" value="1"/>
</dbReference>
<dbReference type="PROSITE" id="PS50113">
    <property type="entry name" value="PAC"/>
    <property type="match status" value="1"/>
</dbReference>
<evidence type="ECO:0000259" key="21">
    <source>
        <dbReference type="PROSITE" id="PS50109"/>
    </source>
</evidence>
<feature type="modified residue" description="Phosphohistidine" evidence="16">
    <location>
        <position position="971"/>
    </location>
</feature>
<dbReference type="SUPFAM" id="SSF55874">
    <property type="entry name" value="ATPase domain of HSP90 chaperone/DNA topoisomerase II/histidine kinase"/>
    <property type="match status" value="1"/>
</dbReference>
<feature type="domain" description="Histidine kinase" evidence="21">
    <location>
        <begin position="398"/>
        <end position="619"/>
    </location>
</feature>
<evidence type="ECO:0000256" key="17">
    <source>
        <dbReference type="PROSITE-ProRule" id="PRU00169"/>
    </source>
</evidence>
<feature type="transmembrane region" description="Helical" evidence="20">
    <location>
        <begin position="15"/>
        <end position="37"/>
    </location>
</feature>
<feature type="modified residue" description="4-aspartylphosphate" evidence="17">
    <location>
        <position position="696"/>
    </location>
</feature>
<evidence type="ECO:0000256" key="15">
    <source>
        <dbReference type="ARBA" id="ARBA00068150"/>
    </source>
</evidence>
<dbReference type="Pfam" id="PF00672">
    <property type="entry name" value="HAMP"/>
    <property type="match status" value="1"/>
</dbReference>
<feature type="compositionally biased region" description="Basic and acidic residues" evidence="19">
    <location>
        <begin position="1152"/>
        <end position="1161"/>
    </location>
</feature>
<feature type="domain" description="HAMP" evidence="24">
    <location>
        <begin position="180"/>
        <end position="232"/>
    </location>
</feature>
<dbReference type="PROSITE" id="PS50885">
    <property type="entry name" value="HAMP"/>
    <property type="match status" value="1"/>
</dbReference>
<feature type="coiled-coil region" evidence="18">
    <location>
        <begin position="364"/>
        <end position="391"/>
    </location>
</feature>
<dbReference type="InterPro" id="IPR011006">
    <property type="entry name" value="CheY-like_superfamily"/>
</dbReference>
<evidence type="ECO:0000256" key="1">
    <source>
        <dbReference type="ARBA" id="ARBA00000085"/>
    </source>
</evidence>
<dbReference type="InterPro" id="IPR036641">
    <property type="entry name" value="HPT_dom_sf"/>
</dbReference>
<dbReference type="PROSITE" id="PS50110">
    <property type="entry name" value="RESPONSE_REGULATORY"/>
    <property type="match status" value="2"/>
</dbReference>
<dbReference type="InterPro" id="IPR035965">
    <property type="entry name" value="PAS-like_dom_sf"/>
</dbReference>
<feature type="modified residue" description="Phosphohistidine" evidence="16">
    <location>
        <position position="1090"/>
    </location>
</feature>
<feature type="modified residue" description="4-aspartylphosphate" evidence="17">
    <location>
        <position position="830"/>
    </location>
</feature>
<dbReference type="Gene3D" id="6.10.340.10">
    <property type="match status" value="1"/>
</dbReference>
<proteinExistence type="predicted"/>
<feature type="domain" description="PAC" evidence="23">
    <location>
        <begin position="322"/>
        <end position="373"/>
    </location>
</feature>
<keyword evidence="5 17" id="KW-0597">Phosphoprotein</keyword>
<dbReference type="CDD" id="cd00082">
    <property type="entry name" value="HisKA"/>
    <property type="match status" value="1"/>
</dbReference>
<evidence type="ECO:0000259" key="25">
    <source>
        <dbReference type="PROSITE" id="PS50894"/>
    </source>
</evidence>
<dbReference type="GO" id="GO:0005886">
    <property type="term" value="C:plasma membrane"/>
    <property type="evidence" value="ECO:0007669"/>
    <property type="project" value="UniProtKB-SubCell"/>
</dbReference>
<dbReference type="InterPro" id="IPR003594">
    <property type="entry name" value="HATPase_dom"/>
</dbReference>
<protein>
    <recommendedName>
        <fullName evidence="15">Sensory/regulatory protein RpfC</fullName>
        <ecNumber evidence="3">2.7.13.3</ecNumber>
    </recommendedName>
</protein>
<feature type="transmembrane region" description="Helical" evidence="20">
    <location>
        <begin position="157"/>
        <end position="178"/>
    </location>
</feature>
<dbReference type="Gene3D" id="3.40.50.2300">
    <property type="match status" value="2"/>
</dbReference>
<keyword evidence="8" id="KW-0547">Nucleotide-binding</keyword>
<name>A0A109W6E8_9BACT</name>
<keyword evidence="4" id="KW-1003">Cell membrane</keyword>
<dbReference type="InterPro" id="IPR003660">
    <property type="entry name" value="HAMP_dom"/>
</dbReference>
<dbReference type="FunFam" id="1.10.287.130:FF:000002">
    <property type="entry name" value="Two-component osmosensing histidine kinase"/>
    <property type="match status" value="1"/>
</dbReference>
<keyword evidence="6" id="KW-0808">Transferase</keyword>
<keyword evidence="10" id="KW-0067">ATP-binding</keyword>
<dbReference type="GO" id="GO:0005524">
    <property type="term" value="F:ATP binding"/>
    <property type="evidence" value="ECO:0007669"/>
    <property type="project" value="UniProtKB-KW"/>
</dbReference>
<dbReference type="Gene3D" id="1.10.287.130">
    <property type="match status" value="1"/>
</dbReference>
<feature type="modified residue" description="Phosphohistidine" evidence="16">
    <location>
        <position position="1218"/>
    </location>
</feature>
<feature type="region of interest" description="Disordered" evidence="19">
    <location>
        <begin position="1148"/>
        <end position="1170"/>
    </location>
</feature>
<evidence type="ECO:0000256" key="16">
    <source>
        <dbReference type="PROSITE-ProRule" id="PRU00110"/>
    </source>
</evidence>
<dbReference type="SUPFAM" id="SSF47384">
    <property type="entry name" value="Homodimeric domain of signal transducing histidine kinase"/>
    <property type="match status" value="1"/>
</dbReference>
<evidence type="ECO:0000259" key="24">
    <source>
        <dbReference type="PROSITE" id="PS50885"/>
    </source>
</evidence>
<organism evidence="26 27">
    <name type="scientific">Desulfomicrobium orale DSM 12838</name>
    <dbReference type="NCBI Taxonomy" id="888061"/>
    <lineage>
        <taxon>Bacteria</taxon>
        <taxon>Pseudomonadati</taxon>
        <taxon>Thermodesulfobacteriota</taxon>
        <taxon>Desulfovibrionia</taxon>
        <taxon>Desulfovibrionales</taxon>
        <taxon>Desulfomicrobiaceae</taxon>
        <taxon>Desulfomicrobium</taxon>
    </lineage>
</organism>
<feature type="domain" description="Response regulatory" evidence="22">
    <location>
        <begin position="644"/>
        <end position="764"/>
    </location>
</feature>
<evidence type="ECO:0000256" key="3">
    <source>
        <dbReference type="ARBA" id="ARBA00012438"/>
    </source>
</evidence>
<evidence type="ECO:0000256" key="10">
    <source>
        <dbReference type="ARBA" id="ARBA00022840"/>
    </source>
</evidence>
<evidence type="ECO:0000256" key="20">
    <source>
        <dbReference type="SAM" id="Phobius"/>
    </source>
</evidence>
<evidence type="ECO:0000259" key="23">
    <source>
        <dbReference type="PROSITE" id="PS50113"/>
    </source>
</evidence>
<dbReference type="SMART" id="SM00387">
    <property type="entry name" value="HATPase_c"/>
    <property type="match status" value="1"/>
</dbReference>
<dbReference type="InterPro" id="IPR008207">
    <property type="entry name" value="Sig_transdc_His_kin_Hpt_dom"/>
</dbReference>
<dbReference type="Proteomes" id="UP000063964">
    <property type="component" value="Chromosome"/>
</dbReference>
<feature type="domain" description="HPt" evidence="25">
    <location>
        <begin position="1179"/>
        <end position="1272"/>
    </location>
</feature>
<evidence type="ECO:0000256" key="11">
    <source>
        <dbReference type="ARBA" id="ARBA00022989"/>
    </source>
</evidence>
<dbReference type="SMART" id="SM00388">
    <property type="entry name" value="HisKA"/>
    <property type="match status" value="1"/>
</dbReference>
<dbReference type="InterPro" id="IPR000700">
    <property type="entry name" value="PAS-assoc_C"/>
</dbReference>
<evidence type="ECO:0000259" key="22">
    <source>
        <dbReference type="PROSITE" id="PS50110"/>
    </source>
</evidence>
<feature type="domain" description="Response regulatory" evidence="22">
    <location>
        <begin position="781"/>
        <end position="900"/>
    </location>
</feature>